<name>A0ABR2TLH1_9ROSI</name>
<organism evidence="3 4">
    <name type="scientific">Hibiscus sabdariffa</name>
    <name type="common">roselle</name>
    <dbReference type="NCBI Taxonomy" id="183260"/>
    <lineage>
        <taxon>Eukaryota</taxon>
        <taxon>Viridiplantae</taxon>
        <taxon>Streptophyta</taxon>
        <taxon>Embryophyta</taxon>
        <taxon>Tracheophyta</taxon>
        <taxon>Spermatophyta</taxon>
        <taxon>Magnoliopsida</taxon>
        <taxon>eudicotyledons</taxon>
        <taxon>Gunneridae</taxon>
        <taxon>Pentapetalae</taxon>
        <taxon>rosids</taxon>
        <taxon>malvids</taxon>
        <taxon>Malvales</taxon>
        <taxon>Malvaceae</taxon>
        <taxon>Malvoideae</taxon>
        <taxon>Hibiscus</taxon>
    </lineage>
</organism>
<protein>
    <submittedName>
        <fullName evidence="3">Uncharacterized protein</fullName>
    </submittedName>
</protein>
<evidence type="ECO:0000313" key="2">
    <source>
        <dbReference type="EMBL" id="KAK9038310.1"/>
    </source>
</evidence>
<feature type="compositionally biased region" description="Polar residues" evidence="1">
    <location>
        <begin position="11"/>
        <end position="28"/>
    </location>
</feature>
<accession>A0ABR2TLH1</accession>
<gene>
    <name evidence="2" type="ORF">V6N11_023189</name>
    <name evidence="3" type="ORF">V6N11_023192</name>
</gene>
<evidence type="ECO:0000313" key="4">
    <source>
        <dbReference type="Proteomes" id="UP001396334"/>
    </source>
</evidence>
<dbReference type="Proteomes" id="UP001396334">
    <property type="component" value="Unassembled WGS sequence"/>
</dbReference>
<feature type="region of interest" description="Disordered" evidence="1">
    <location>
        <begin position="90"/>
        <end position="151"/>
    </location>
</feature>
<feature type="region of interest" description="Disordered" evidence="1">
    <location>
        <begin position="1"/>
        <end position="66"/>
    </location>
</feature>
<comment type="caution">
    <text evidence="3">The sequence shown here is derived from an EMBL/GenBank/DDBJ whole genome shotgun (WGS) entry which is preliminary data.</text>
</comment>
<proteinExistence type="predicted"/>
<keyword evidence="4" id="KW-1185">Reference proteome</keyword>
<dbReference type="EMBL" id="JBBPBN010000005">
    <property type="protein sequence ID" value="KAK9038313.1"/>
    <property type="molecule type" value="Genomic_DNA"/>
</dbReference>
<evidence type="ECO:0000256" key="1">
    <source>
        <dbReference type="SAM" id="MobiDB-lite"/>
    </source>
</evidence>
<dbReference type="EMBL" id="JBBPBN010000005">
    <property type="protein sequence ID" value="KAK9038310.1"/>
    <property type="molecule type" value="Genomic_DNA"/>
</dbReference>
<evidence type="ECO:0000313" key="3">
    <source>
        <dbReference type="EMBL" id="KAK9038313.1"/>
    </source>
</evidence>
<feature type="compositionally biased region" description="Gly residues" evidence="1">
    <location>
        <begin position="110"/>
        <end position="120"/>
    </location>
</feature>
<sequence length="271" mass="28683">MCGQPEEENKTPSVQENHSFPFSGSEGQEVSAEELYGPWMLTSDRRRRSRRLNDTGKVADPNVGKSHFDVLTYDDTEELVSSDVVPLVSNLGMGSDVPPTDSAENNMSGGRQGAKKGGNSGNRDKKGDDFTVEPMVPGITPTIVDGSSGAKGRHQEVTIIEDGTDMGGGTGGGLKKRSPGVSKLKLQVRKQLEFKAPNLQLLSEWVNSLSSGGNVVKHVHLPVNSITSQADPLNTTHSLSVVHKTGTDIGYSGSELLSPAATAAPSAMETL</sequence>
<reference evidence="3 4" key="1">
    <citation type="journal article" date="2024" name="G3 (Bethesda)">
        <title>Genome assembly of Hibiscus sabdariffa L. provides insights into metabolisms of medicinal natural products.</title>
        <authorList>
            <person name="Kim T."/>
        </authorList>
    </citation>
    <scope>NUCLEOTIDE SEQUENCE [LARGE SCALE GENOMIC DNA]</scope>
    <source>
        <strain evidence="3">TK-2024</strain>
        <tissue evidence="3">Old leaves</tissue>
    </source>
</reference>